<evidence type="ECO:0000256" key="1">
    <source>
        <dbReference type="ARBA" id="ARBA00005532"/>
    </source>
</evidence>
<evidence type="ECO:0000313" key="7">
    <source>
        <dbReference type="EMBL" id="OAE19327.1"/>
    </source>
</evidence>
<keyword evidence="4" id="KW-0496">Mitochondrion</keyword>
<feature type="domain" description="Translation elongation factor EFTs/EF1B dimerisation" evidence="6">
    <location>
        <begin position="110"/>
        <end position="354"/>
    </location>
</feature>
<dbReference type="Gene3D" id="1.10.286.20">
    <property type="match status" value="1"/>
</dbReference>
<evidence type="ECO:0000256" key="4">
    <source>
        <dbReference type="HAMAP-Rule" id="MF_03135"/>
    </source>
</evidence>
<dbReference type="Pfam" id="PF00889">
    <property type="entry name" value="EF_TS"/>
    <property type="match status" value="1"/>
</dbReference>
<dbReference type="InterPro" id="IPR036402">
    <property type="entry name" value="EF-Ts_dimer_sf"/>
</dbReference>
<dbReference type="InterPro" id="IPR014039">
    <property type="entry name" value="Transl_elong_EFTs/EF1B_dimer"/>
</dbReference>
<dbReference type="HAMAP" id="MF_00050">
    <property type="entry name" value="EF_Ts"/>
    <property type="match status" value="1"/>
</dbReference>
<gene>
    <name evidence="4" type="primary">EFTS</name>
    <name evidence="7" type="ORF">AXG93_1860s1370</name>
</gene>
<dbReference type="InterPro" id="IPR009060">
    <property type="entry name" value="UBA-like_sf"/>
</dbReference>
<dbReference type="FunFam" id="1.10.286.20:FF:000001">
    <property type="entry name" value="Elongation factor Ts"/>
    <property type="match status" value="1"/>
</dbReference>
<dbReference type="FunFam" id="1.10.8.10:FF:000001">
    <property type="entry name" value="Elongation factor Ts"/>
    <property type="match status" value="1"/>
</dbReference>
<comment type="subcellular location">
    <subcellularLocation>
        <location evidence="4">Mitochondrion</location>
    </subcellularLocation>
</comment>
<keyword evidence="8" id="KW-1185">Reference proteome</keyword>
<proteinExistence type="inferred from homology"/>
<evidence type="ECO:0000313" key="8">
    <source>
        <dbReference type="Proteomes" id="UP000077202"/>
    </source>
</evidence>
<organism evidence="7 8">
    <name type="scientific">Marchantia polymorpha subsp. ruderalis</name>
    <dbReference type="NCBI Taxonomy" id="1480154"/>
    <lineage>
        <taxon>Eukaryota</taxon>
        <taxon>Viridiplantae</taxon>
        <taxon>Streptophyta</taxon>
        <taxon>Embryophyta</taxon>
        <taxon>Marchantiophyta</taxon>
        <taxon>Marchantiopsida</taxon>
        <taxon>Marchantiidae</taxon>
        <taxon>Marchantiales</taxon>
        <taxon>Marchantiaceae</taxon>
        <taxon>Marchantia</taxon>
    </lineage>
</organism>
<dbReference type="PANTHER" id="PTHR11741">
    <property type="entry name" value="ELONGATION FACTOR TS"/>
    <property type="match status" value="1"/>
</dbReference>
<name>A0A176VFG1_MARPO</name>
<accession>A0A176VFG1</accession>
<evidence type="ECO:0000256" key="3">
    <source>
        <dbReference type="ARBA" id="ARBA00022917"/>
    </source>
</evidence>
<comment type="similarity">
    <text evidence="1 4 5">Belongs to the EF-Ts family.</text>
</comment>
<dbReference type="Gene3D" id="3.30.479.20">
    <property type="entry name" value="Elongation factor Ts, dimerisation domain"/>
    <property type="match status" value="2"/>
</dbReference>
<dbReference type="GO" id="GO:0005739">
    <property type="term" value="C:mitochondrion"/>
    <property type="evidence" value="ECO:0007669"/>
    <property type="project" value="UniProtKB-SubCell"/>
</dbReference>
<keyword evidence="2 4" id="KW-0251">Elongation factor</keyword>
<dbReference type="InterPro" id="IPR018101">
    <property type="entry name" value="Transl_elong_Ts_CS"/>
</dbReference>
<evidence type="ECO:0000259" key="6">
    <source>
        <dbReference type="Pfam" id="PF00889"/>
    </source>
</evidence>
<dbReference type="EMBL" id="LVLJ01003902">
    <property type="protein sequence ID" value="OAE19327.1"/>
    <property type="molecule type" value="Genomic_DNA"/>
</dbReference>
<dbReference type="CDD" id="cd14275">
    <property type="entry name" value="UBA_EF-Ts"/>
    <property type="match status" value="1"/>
</dbReference>
<dbReference type="PANTHER" id="PTHR11741:SF0">
    <property type="entry name" value="ELONGATION FACTOR TS, MITOCHONDRIAL"/>
    <property type="match status" value="1"/>
</dbReference>
<dbReference type="Gene3D" id="1.10.8.10">
    <property type="entry name" value="DNA helicase RuvA subunit, C-terminal domain"/>
    <property type="match status" value="1"/>
</dbReference>
<dbReference type="GO" id="GO:0003746">
    <property type="term" value="F:translation elongation factor activity"/>
    <property type="evidence" value="ECO:0007669"/>
    <property type="project" value="UniProtKB-UniRule"/>
</dbReference>
<dbReference type="SUPFAM" id="SSF54713">
    <property type="entry name" value="Elongation factor Ts (EF-Ts), dimerisation domain"/>
    <property type="match status" value="1"/>
</dbReference>
<evidence type="ECO:0000256" key="2">
    <source>
        <dbReference type="ARBA" id="ARBA00022768"/>
    </source>
</evidence>
<keyword evidence="3 4" id="KW-0648">Protein biosynthesis</keyword>
<dbReference type="SUPFAM" id="SSF46934">
    <property type="entry name" value="UBA-like"/>
    <property type="match status" value="1"/>
</dbReference>
<comment type="caution">
    <text evidence="7">The sequence shown here is derived from an EMBL/GenBank/DDBJ whole genome shotgun (WGS) entry which is preliminary data.</text>
</comment>
<comment type="function">
    <text evidence="4 5">Associates with the EF-Tu.GDP complex and induces the exchange of GDP to GTP. It remains bound to the aminoacyl-tRNA.EF-Tu.GTP complex up to the GTP hydrolysis stage on the ribosome.</text>
</comment>
<dbReference type="NCBIfam" id="TIGR00116">
    <property type="entry name" value="tsf"/>
    <property type="match status" value="1"/>
</dbReference>
<dbReference type="InterPro" id="IPR001816">
    <property type="entry name" value="Transl_elong_EFTs/EF1B"/>
</dbReference>
<dbReference type="AlphaFoldDB" id="A0A176VFG1"/>
<evidence type="ECO:0000256" key="5">
    <source>
        <dbReference type="RuleBase" id="RU000642"/>
    </source>
</evidence>
<dbReference type="GO" id="GO:0070125">
    <property type="term" value="P:mitochondrial translational elongation"/>
    <property type="evidence" value="ECO:0007669"/>
    <property type="project" value="TreeGrafter"/>
</dbReference>
<dbReference type="PROSITE" id="PS01127">
    <property type="entry name" value="EF_TS_2"/>
    <property type="match status" value="1"/>
</dbReference>
<protein>
    <recommendedName>
        <fullName evidence="4">Elongation factor Ts, mitochondrial</fullName>
        <shortName evidence="4">EF-Ts</shortName>
        <shortName evidence="4">EF-TsMt</shortName>
    </recommendedName>
</protein>
<reference evidence="7" key="1">
    <citation type="submission" date="2016-03" db="EMBL/GenBank/DDBJ databases">
        <title>Mechanisms controlling the formation of the plant cell surface in tip-growing cells are functionally conserved among land plants.</title>
        <authorList>
            <person name="Honkanen S."/>
            <person name="Jones V.A."/>
            <person name="Morieri G."/>
            <person name="Champion C."/>
            <person name="Hetherington A.J."/>
            <person name="Kelly S."/>
            <person name="Saint-Marcoux D."/>
            <person name="Proust H."/>
            <person name="Prescott H."/>
            <person name="Dolan L."/>
        </authorList>
    </citation>
    <scope>NUCLEOTIDE SEQUENCE [LARGE SCALE GENOMIC DNA]</scope>
    <source>
        <tissue evidence="7">Whole gametophyte</tissue>
    </source>
</reference>
<dbReference type="Proteomes" id="UP000077202">
    <property type="component" value="Unassembled WGS sequence"/>
</dbReference>
<sequence length="372" mass="39729">MTGPSSRLAQPVARAFQYIGNRISHLEILPTGVRAFGSSAPESSVALIRQLRERTGAPMKDVKSVLVQCDWDSEAAYTELRKKGLAAAGKKASRVAADGLLGVAQESRAAAVVEINSETDFVARNDLFQHLVSQVAKAALLAESSPGSAGEAAVINMEALESASVELSHPKLSGRSTVSDAVAEVASIMGENVKLRRGFHMSSSSGFVYSYLHSSTHSGLARVVGLLSLEPQESPSDSQSGSDPAELSTLGESLAMHIVAQRPLFLSKDLVAEEALQHERNILTSQALASGKPANVVEKMVSGRLSKYVQEVALLQQKYVLDESKTVQAVLNDASKQLQRQYSIGRFLRMEVGEGIQREEKNFAAEVAAQAA</sequence>